<name>A0ABS7JPQ4_9HELI</name>
<dbReference type="EMBL" id="JAIGYQ010000012">
    <property type="protein sequence ID" value="MBX7491386.1"/>
    <property type="molecule type" value="Genomic_DNA"/>
</dbReference>
<dbReference type="InterPro" id="IPR017945">
    <property type="entry name" value="DHBP_synth_RibB-like_a/b_dom"/>
</dbReference>
<sequence length="157" mass="18080">MEAPIFLAQSDTTAGFLCENFNVLNHIKGRNVKQNVLLTLESLEKLKKLVRVPNAHKNRVRRSQKKTFVYKGRNVKGIESLAIRLVPKGIREKVEHSNLLAFFPFLYSSSANAHKAEFDLDFALEKADIVVLDWRFLSAQKPSKMYKIVNARIRKIR</sequence>
<evidence type="ECO:0000313" key="1">
    <source>
        <dbReference type="EMBL" id="MBX7491386.1"/>
    </source>
</evidence>
<reference evidence="1 2" key="1">
    <citation type="submission" date="2021-08" db="EMBL/GenBank/DDBJ databases">
        <title>Helicobacter spp. isolated from feces of Anatolian Ground Squirrel (Spermophilus xanthoprymnus) in Turkey.</title>
        <authorList>
            <person name="Aydin F."/>
            <person name="Abay S."/>
            <person name="Kayman T."/>
            <person name="Karakaya E."/>
            <person name="Saticioglu I.B."/>
        </authorList>
    </citation>
    <scope>NUCLEOTIDE SEQUENCE [LARGE SCALE GENOMIC DNA]</scope>
    <source>
        <strain evidence="1 2">Faydin-H70</strain>
    </source>
</reference>
<dbReference type="RefSeq" id="WP_221532651.1">
    <property type="nucleotide sequence ID" value="NZ_JAIGYP010000012.1"/>
</dbReference>
<accession>A0ABS7JPQ4</accession>
<dbReference type="SUPFAM" id="SSF55821">
    <property type="entry name" value="YrdC/RibB"/>
    <property type="match status" value="1"/>
</dbReference>
<comment type="caution">
    <text evidence="1">The sequence shown here is derived from an EMBL/GenBank/DDBJ whole genome shotgun (WGS) entry which is preliminary data.</text>
</comment>
<evidence type="ECO:0008006" key="3">
    <source>
        <dbReference type="Google" id="ProtNLM"/>
    </source>
</evidence>
<evidence type="ECO:0000313" key="2">
    <source>
        <dbReference type="Proteomes" id="UP000700059"/>
    </source>
</evidence>
<organism evidence="1 2">
    <name type="scientific">Helicobacter turcicus</name>
    <dbReference type="NCBI Taxonomy" id="2867412"/>
    <lineage>
        <taxon>Bacteria</taxon>
        <taxon>Pseudomonadati</taxon>
        <taxon>Campylobacterota</taxon>
        <taxon>Epsilonproteobacteria</taxon>
        <taxon>Campylobacterales</taxon>
        <taxon>Helicobacteraceae</taxon>
        <taxon>Helicobacter</taxon>
    </lineage>
</organism>
<proteinExistence type="predicted"/>
<gene>
    <name evidence="1" type="ORF">K4G57_07925</name>
</gene>
<dbReference type="Proteomes" id="UP000700059">
    <property type="component" value="Unassembled WGS sequence"/>
</dbReference>
<keyword evidence="2" id="KW-1185">Reference proteome</keyword>
<protein>
    <recommendedName>
        <fullName evidence="3">Sua5 YciO YrdC YwlC family protein</fullName>
    </recommendedName>
</protein>